<evidence type="ECO:0000313" key="2">
    <source>
        <dbReference type="Proteomes" id="UP000184280"/>
    </source>
</evidence>
<reference evidence="1 2" key="1">
    <citation type="submission" date="2016-11" db="EMBL/GenBank/DDBJ databases">
        <authorList>
            <person name="Jaros S."/>
            <person name="Januszkiewicz K."/>
            <person name="Wedrychowicz H."/>
        </authorList>
    </citation>
    <scope>NUCLEOTIDE SEQUENCE [LARGE SCALE GENOMIC DNA]</scope>
    <source>
        <strain evidence="1 2">BPI-34</strain>
    </source>
</reference>
<name>A0A1M7M1W5_XYLRU</name>
<sequence>MLIILVVNKKECKCISTKNGVATLMHFTQGARLENGTPSFVTKNAPRQRRVHS</sequence>
<protein>
    <submittedName>
        <fullName evidence="1">Uncharacterized protein</fullName>
    </submittedName>
</protein>
<proteinExistence type="predicted"/>
<dbReference type="EMBL" id="FRCJ01000007">
    <property type="protein sequence ID" value="SHM84630.1"/>
    <property type="molecule type" value="Genomic_DNA"/>
</dbReference>
<gene>
    <name evidence="1" type="ORF">SAMN04488494_2730</name>
</gene>
<organism evidence="1 2">
    <name type="scientific">Xylanibacter ruminicola</name>
    <name type="common">Prevotella ruminicola</name>
    <dbReference type="NCBI Taxonomy" id="839"/>
    <lineage>
        <taxon>Bacteria</taxon>
        <taxon>Pseudomonadati</taxon>
        <taxon>Bacteroidota</taxon>
        <taxon>Bacteroidia</taxon>
        <taxon>Bacteroidales</taxon>
        <taxon>Prevotellaceae</taxon>
        <taxon>Xylanibacter</taxon>
    </lineage>
</organism>
<accession>A0A1M7M1W5</accession>
<dbReference type="AlphaFoldDB" id="A0A1M7M1W5"/>
<evidence type="ECO:0000313" key="1">
    <source>
        <dbReference type="EMBL" id="SHM84630.1"/>
    </source>
</evidence>
<dbReference type="Proteomes" id="UP000184280">
    <property type="component" value="Unassembled WGS sequence"/>
</dbReference>